<dbReference type="Proteomes" id="UP000076923">
    <property type="component" value="Unassembled WGS sequence"/>
</dbReference>
<proteinExistence type="predicted"/>
<dbReference type="OrthoDB" id="1093932at2"/>
<dbReference type="RefSeq" id="WP_068451917.1">
    <property type="nucleotide sequence ID" value="NZ_CP150660.1"/>
</dbReference>
<dbReference type="AlphaFoldDB" id="A0A176T3N1"/>
<gene>
    <name evidence="1" type="ORF">LPB303_14880</name>
</gene>
<dbReference type="STRING" id="1333662.LPB303_14880"/>
<evidence type="ECO:0000313" key="1">
    <source>
        <dbReference type="EMBL" id="OAD42380.1"/>
    </source>
</evidence>
<protein>
    <submittedName>
        <fullName evidence="1">Uncharacterized protein</fullName>
    </submittedName>
</protein>
<reference evidence="1 2" key="1">
    <citation type="submission" date="2016-02" db="EMBL/GenBank/DDBJ databases">
        <title>Draft genome sequence of Polaribacter atrinae KACC17473.</title>
        <authorList>
            <person name="Shin S.-K."/>
            <person name="Yi H."/>
        </authorList>
    </citation>
    <scope>NUCLEOTIDE SEQUENCE [LARGE SCALE GENOMIC DNA]</scope>
    <source>
        <strain evidence="1 2">KACC 17473</strain>
    </source>
</reference>
<dbReference type="EMBL" id="LVWE01000060">
    <property type="protein sequence ID" value="OAD42380.1"/>
    <property type="molecule type" value="Genomic_DNA"/>
</dbReference>
<evidence type="ECO:0000313" key="2">
    <source>
        <dbReference type="Proteomes" id="UP000076923"/>
    </source>
</evidence>
<accession>A0A176T3N1</accession>
<keyword evidence="2" id="KW-1185">Reference proteome</keyword>
<sequence>MSGIDFNKCSISMGKVLKMLEEVTPKIRTSYDLEENKEEILIIAYVCRVGIIDRIEKYPSWMKNDLPIRIPKGLFRYKKVNMTEAFEMTIGNLMKLTEKNKEIFDITENVLRRGKGFYQFETILPFNFKKEHN</sequence>
<organism evidence="1 2">
    <name type="scientific">Polaribacter atrinae</name>
    <dbReference type="NCBI Taxonomy" id="1333662"/>
    <lineage>
        <taxon>Bacteria</taxon>
        <taxon>Pseudomonadati</taxon>
        <taxon>Bacteroidota</taxon>
        <taxon>Flavobacteriia</taxon>
        <taxon>Flavobacteriales</taxon>
        <taxon>Flavobacteriaceae</taxon>
    </lineage>
</organism>
<name>A0A176T3N1_9FLAO</name>
<comment type="caution">
    <text evidence="1">The sequence shown here is derived from an EMBL/GenBank/DDBJ whole genome shotgun (WGS) entry which is preliminary data.</text>
</comment>